<dbReference type="RefSeq" id="WP_231939244.1">
    <property type="nucleotide sequence ID" value="NZ_AP019697.1"/>
</dbReference>
<dbReference type="InterPro" id="IPR003661">
    <property type="entry name" value="HisK_dim/P_dom"/>
</dbReference>
<dbReference type="Gene3D" id="3.30.565.10">
    <property type="entry name" value="Histidine kinase-like ATPase, C-terminal domain"/>
    <property type="match status" value="1"/>
</dbReference>
<comment type="catalytic activity">
    <reaction evidence="1">
        <text>ATP + protein L-histidine = ADP + protein N-phospho-L-histidine.</text>
        <dbReference type="EC" id="2.7.13.3"/>
    </reaction>
</comment>
<gene>
    <name evidence="12" type="ORF">Dia5BBH33_04860</name>
</gene>
<dbReference type="PANTHER" id="PTHR45453:SF1">
    <property type="entry name" value="PHOSPHATE REGULON SENSOR PROTEIN PHOR"/>
    <property type="match status" value="1"/>
</dbReference>
<keyword evidence="5" id="KW-0808">Transferase</keyword>
<keyword evidence="7" id="KW-0902">Two-component regulatory system</keyword>
<dbReference type="EMBL" id="AP019697">
    <property type="protein sequence ID" value="BBK24551.1"/>
    <property type="molecule type" value="Genomic_DNA"/>
</dbReference>
<dbReference type="InterPro" id="IPR000014">
    <property type="entry name" value="PAS"/>
</dbReference>
<comment type="subcellular location">
    <subcellularLocation>
        <location evidence="2">Membrane</location>
    </subcellularLocation>
</comment>
<dbReference type="FunFam" id="1.10.287.130:FF:000001">
    <property type="entry name" value="Two-component sensor histidine kinase"/>
    <property type="match status" value="1"/>
</dbReference>
<dbReference type="InterPro" id="IPR036097">
    <property type="entry name" value="HisK_dim/P_sf"/>
</dbReference>
<dbReference type="SMART" id="SM00388">
    <property type="entry name" value="HisKA"/>
    <property type="match status" value="1"/>
</dbReference>
<dbReference type="NCBIfam" id="TIGR00229">
    <property type="entry name" value="sensory_box"/>
    <property type="match status" value="1"/>
</dbReference>
<evidence type="ECO:0000313" key="13">
    <source>
        <dbReference type="Proteomes" id="UP000320585"/>
    </source>
</evidence>
<dbReference type="CDD" id="cd00075">
    <property type="entry name" value="HATPase"/>
    <property type="match status" value="1"/>
</dbReference>
<feature type="compositionally biased region" description="Basic and acidic residues" evidence="9">
    <location>
        <begin position="572"/>
        <end position="582"/>
    </location>
</feature>
<evidence type="ECO:0000259" key="11">
    <source>
        <dbReference type="PROSITE" id="PS50112"/>
    </source>
</evidence>
<dbReference type="PROSITE" id="PS50112">
    <property type="entry name" value="PAS"/>
    <property type="match status" value="1"/>
</dbReference>
<keyword evidence="4" id="KW-0597">Phosphoprotein</keyword>
<dbReference type="Pfam" id="PF13188">
    <property type="entry name" value="PAS_8"/>
    <property type="match status" value="1"/>
</dbReference>
<dbReference type="GO" id="GO:0004721">
    <property type="term" value="F:phosphoprotein phosphatase activity"/>
    <property type="evidence" value="ECO:0007669"/>
    <property type="project" value="TreeGrafter"/>
</dbReference>
<keyword evidence="13" id="KW-1185">Reference proteome</keyword>
<dbReference type="GO" id="GO:0000155">
    <property type="term" value="F:phosphorelay sensor kinase activity"/>
    <property type="evidence" value="ECO:0007669"/>
    <property type="project" value="InterPro"/>
</dbReference>
<feature type="compositionally biased region" description="Basic and acidic residues" evidence="9">
    <location>
        <begin position="635"/>
        <end position="655"/>
    </location>
</feature>
<dbReference type="InterPro" id="IPR003594">
    <property type="entry name" value="HATPase_dom"/>
</dbReference>
<dbReference type="SUPFAM" id="SSF47384">
    <property type="entry name" value="Homodimeric domain of signal transducing histidine kinase"/>
    <property type="match status" value="1"/>
</dbReference>
<feature type="compositionally biased region" description="Basic residues" evidence="9">
    <location>
        <begin position="619"/>
        <end position="634"/>
    </location>
</feature>
<evidence type="ECO:0000256" key="1">
    <source>
        <dbReference type="ARBA" id="ARBA00000085"/>
    </source>
</evidence>
<dbReference type="PROSITE" id="PS50109">
    <property type="entry name" value="HIS_KIN"/>
    <property type="match status" value="1"/>
</dbReference>
<feature type="compositionally biased region" description="Basic and acidic residues" evidence="9">
    <location>
        <begin position="593"/>
        <end position="618"/>
    </location>
</feature>
<sequence>MGIISVLLTFLLSAILYYQGMQDQFSHEVGHLTETMAQALSKSDEARSEEYLDRMFKENHEKMHIVWMNTDGTVLYDSKPDPGGDYLTNTVVQEALDKGSAYEVHKEGNDTPKNYYATMAPDDTILRISVERAIPYRGFSSYLPEIIVFLLVFMVGCLAAAEKETEKILRPFHLLGDLVQQIMEGRPAHKLPDDYKELQPLIAKLEEQHNDIENYLEDIEEERNTIRTVVDTIADGIILLNEDKEIVDYNKTVEELFGLKEDKRYRRIASLYHDEDWLRAIGRAYHAEGRQEYTMTLFGRPYRMVMNHIELNDDEEKGLLIVLRDLTAAYTAEKMRREFSANVSHELKTPLTSISGFAEMIANGMYQKPEDVRLFGSRIMNESQRMLTLIDTIMHLSKVEETETTITWKTVSVDSLVRYAADLIKPQADAKGVTIDIDAQPLYTYGNPALLSELIMNLLDNSVKYNHQGGHISVRLAPEGEDKLTISVSDNGIGIPKEKQGRVFERFYRADESRTKATGGSGLGLAICKHIVEKHKGTLNISSVEGEGTTVTAILPRLSDADVNKENAEALTAKKEAADAESGRLAALEAEEDKAREEAAKKEESEKAEAQKKDEEAKFHHKGKKLKKNKKSKKKNSDHTKDAPSKEDDESKKKK</sequence>
<dbReference type="Gene3D" id="1.10.287.130">
    <property type="match status" value="1"/>
</dbReference>
<dbReference type="InterPro" id="IPR005467">
    <property type="entry name" value="His_kinase_dom"/>
</dbReference>
<dbReference type="CDD" id="cd00082">
    <property type="entry name" value="HisKA"/>
    <property type="match status" value="1"/>
</dbReference>
<dbReference type="EC" id="2.7.13.3" evidence="3"/>
<feature type="domain" description="PAS" evidence="11">
    <location>
        <begin position="222"/>
        <end position="276"/>
    </location>
</feature>
<dbReference type="PANTHER" id="PTHR45453">
    <property type="entry name" value="PHOSPHATE REGULON SENSOR PROTEIN PHOR"/>
    <property type="match status" value="1"/>
</dbReference>
<evidence type="ECO:0000313" key="12">
    <source>
        <dbReference type="EMBL" id="BBK24551.1"/>
    </source>
</evidence>
<organism evidence="12 13">
    <name type="scientific">Dialister hominis</name>
    <dbReference type="NCBI Taxonomy" id="2582419"/>
    <lineage>
        <taxon>Bacteria</taxon>
        <taxon>Bacillati</taxon>
        <taxon>Bacillota</taxon>
        <taxon>Negativicutes</taxon>
        <taxon>Veillonellales</taxon>
        <taxon>Veillonellaceae</taxon>
        <taxon>Dialister</taxon>
    </lineage>
</organism>
<dbReference type="InterPro" id="IPR004358">
    <property type="entry name" value="Sig_transdc_His_kin-like_C"/>
</dbReference>
<dbReference type="AlphaFoldDB" id="A0A8D5A5A3"/>
<name>A0A8D5A5A3_9FIRM</name>
<dbReference type="GeneID" id="92715703"/>
<evidence type="ECO:0000256" key="7">
    <source>
        <dbReference type="ARBA" id="ARBA00023012"/>
    </source>
</evidence>
<dbReference type="GO" id="GO:0016036">
    <property type="term" value="P:cellular response to phosphate starvation"/>
    <property type="evidence" value="ECO:0007669"/>
    <property type="project" value="TreeGrafter"/>
</dbReference>
<dbReference type="SMART" id="SM00387">
    <property type="entry name" value="HATPase_c"/>
    <property type="match status" value="1"/>
</dbReference>
<dbReference type="PRINTS" id="PR00344">
    <property type="entry name" value="BCTRLSENSOR"/>
</dbReference>
<evidence type="ECO:0000256" key="6">
    <source>
        <dbReference type="ARBA" id="ARBA00022777"/>
    </source>
</evidence>
<dbReference type="SUPFAM" id="SSF55874">
    <property type="entry name" value="ATPase domain of HSP90 chaperone/DNA topoisomerase II/histidine kinase"/>
    <property type="match status" value="1"/>
</dbReference>
<dbReference type="Pfam" id="PF00512">
    <property type="entry name" value="HisKA"/>
    <property type="match status" value="1"/>
</dbReference>
<dbReference type="CDD" id="cd00130">
    <property type="entry name" value="PAS"/>
    <property type="match status" value="1"/>
</dbReference>
<dbReference type="SMART" id="SM00091">
    <property type="entry name" value="PAS"/>
    <property type="match status" value="1"/>
</dbReference>
<feature type="domain" description="Histidine kinase" evidence="10">
    <location>
        <begin position="342"/>
        <end position="559"/>
    </location>
</feature>
<evidence type="ECO:0000256" key="8">
    <source>
        <dbReference type="ARBA" id="ARBA00023136"/>
    </source>
</evidence>
<dbReference type="SUPFAM" id="SSF55785">
    <property type="entry name" value="PYP-like sensor domain (PAS domain)"/>
    <property type="match status" value="1"/>
</dbReference>
<dbReference type="GO" id="GO:0005886">
    <property type="term" value="C:plasma membrane"/>
    <property type="evidence" value="ECO:0007669"/>
    <property type="project" value="TreeGrafter"/>
</dbReference>
<dbReference type="InterPro" id="IPR050351">
    <property type="entry name" value="BphY/WalK/GraS-like"/>
</dbReference>
<evidence type="ECO:0000256" key="3">
    <source>
        <dbReference type="ARBA" id="ARBA00012438"/>
    </source>
</evidence>
<keyword evidence="6 12" id="KW-0418">Kinase</keyword>
<feature type="region of interest" description="Disordered" evidence="9">
    <location>
        <begin position="572"/>
        <end position="655"/>
    </location>
</feature>
<keyword evidence="8" id="KW-0472">Membrane</keyword>
<dbReference type="KEGG" id="dho:Dia5BBH33_04860"/>
<dbReference type="Proteomes" id="UP000320585">
    <property type="component" value="Chromosome"/>
</dbReference>
<dbReference type="FunFam" id="3.30.565.10:FF:000006">
    <property type="entry name" value="Sensor histidine kinase WalK"/>
    <property type="match status" value="1"/>
</dbReference>
<dbReference type="Gene3D" id="3.30.450.20">
    <property type="entry name" value="PAS domain"/>
    <property type="match status" value="1"/>
</dbReference>
<evidence type="ECO:0000256" key="9">
    <source>
        <dbReference type="SAM" id="MobiDB-lite"/>
    </source>
</evidence>
<reference evidence="13" key="1">
    <citation type="submission" date="2019-05" db="EMBL/GenBank/DDBJ databases">
        <title>Complete genome sequencing of Dialister sp. strain 5BBH33.</title>
        <authorList>
            <person name="Sakamoto M."/>
            <person name="Murakami T."/>
            <person name="Mori H."/>
        </authorList>
    </citation>
    <scope>NUCLEOTIDE SEQUENCE [LARGE SCALE GENOMIC DNA]</scope>
    <source>
        <strain evidence="13">5BBH33</strain>
    </source>
</reference>
<proteinExistence type="predicted"/>
<evidence type="ECO:0000256" key="2">
    <source>
        <dbReference type="ARBA" id="ARBA00004370"/>
    </source>
</evidence>
<accession>A0A8D5A5A3</accession>
<evidence type="ECO:0000256" key="4">
    <source>
        <dbReference type="ARBA" id="ARBA00022553"/>
    </source>
</evidence>
<evidence type="ECO:0000259" key="10">
    <source>
        <dbReference type="PROSITE" id="PS50109"/>
    </source>
</evidence>
<dbReference type="InterPro" id="IPR036890">
    <property type="entry name" value="HATPase_C_sf"/>
</dbReference>
<evidence type="ECO:0000256" key="5">
    <source>
        <dbReference type="ARBA" id="ARBA00022679"/>
    </source>
</evidence>
<dbReference type="InterPro" id="IPR035965">
    <property type="entry name" value="PAS-like_dom_sf"/>
</dbReference>
<dbReference type="Pfam" id="PF02518">
    <property type="entry name" value="HATPase_c"/>
    <property type="match status" value="1"/>
</dbReference>
<protein>
    <recommendedName>
        <fullName evidence="3">histidine kinase</fullName>
        <ecNumber evidence="3">2.7.13.3</ecNumber>
    </recommendedName>
</protein>